<dbReference type="Proteomes" id="UP000778864">
    <property type="component" value="Unassembled WGS sequence"/>
</dbReference>
<evidence type="ECO:0000313" key="2">
    <source>
        <dbReference type="EMBL" id="MBS4893832.1"/>
    </source>
</evidence>
<gene>
    <name evidence="2" type="ORF">KHZ90_08655</name>
</gene>
<sequence length="53" mass="5980">MFKFIYDICKTTGWAFGFGAFEGAIIYFGIIISGYLMVVNKKDNNSISMAKEK</sequence>
<dbReference type="RefSeq" id="WP_278468168.1">
    <property type="nucleotide sequence ID" value="NZ_JAGZMU010000005.1"/>
</dbReference>
<feature type="transmembrane region" description="Helical" evidence="1">
    <location>
        <begin position="12"/>
        <end position="39"/>
    </location>
</feature>
<name>A0A943A458_VEIPA</name>
<keyword evidence="1" id="KW-0472">Membrane</keyword>
<proteinExistence type="predicted"/>
<evidence type="ECO:0000313" key="3">
    <source>
        <dbReference type="Proteomes" id="UP000778864"/>
    </source>
</evidence>
<dbReference type="EMBL" id="JAGZMU010000005">
    <property type="protein sequence ID" value="MBS4893832.1"/>
    <property type="molecule type" value="Genomic_DNA"/>
</dbReference>
<accession>A0A943A458</accession>
<evidence type="ECO:0000256" key="1">
    <source>
        <dbReference type="SAM" id="Phobius"/>
    </source>
</evidence>
<dbReference type="AlphaFoldDB" id="A0A943A458"/>
<comment type="caution">
    <text evidence="2">The sequence shown here is derived from an EMBL/GenBank/DDBJ whole genome shotgun (WGS) entry which is preliminary data.</text>
</comment>
<keyword evidence="1" id="KW-0812">Transmembrane</keyword>
<keyword evidence="1" id="KW-1133">Transmembrane helix</keyword>
<protein>
    <submittedName>
        <fullName evidence="2">Uncharacterized protein</fullName>
    </submittedName>
</protein>
<organism evidence="2 3">
    <name type="scientific">Veillonella parvula</name>
    <name type="common">Staphylococcus parvulus</name>
    <dbReference type="NCBI Taxonomy" id="29466"/>
    <lineage>
        <taxon>Bacteria</taxon>
        <taxon>Bacillati</taxon>
        <taxon>Bacillota</taxon>
        <taxon>Negativicutes</taxon>
        <taxon>Veillonellales</taxon>
        <taxon>Veillonellaceae</taxon>
        <taxon>Veillonella</taxon>
    </lineage>
</organism>
<reference evidence="2" key="1">
    <citation type="submission" date="2021-02" db="EMBL/GenBank/DDBJ databases">
        <title>Infant gut strain persistence is associated with maternal origin, phylogeny, and functional potential including surface adhesion and iron acquisition.</title>
        <authorList>
            <person name="Lou Y.C."/>
        </authorList>
    </citation>
    <scope>NUCLEOTIDE SEQUENCE</scope>
    <source>
        <strain evidence="2">L3_108_031G1_dasL3_108_031G1_concoct_20</strain>
    </source>
</reference>